<keyword evidence="6" id="KW-0131">Cell cycle</keyword>
<accession>A0A1J0CYF6</accession>
<comment type="similarity">
    <text evidence="1">Belongs to the APC5 family.</text>
</comment>
<feature type="compositionally biased region" description="Polar residues" evidence="7">
    <location>
        <begin position="70"/>
        <end position="81"/>
    </location>
</feature>
<dbReference type="EMBL" id="KX832966">
    <property type="protein sequence ID" value="APB91646.1"/>
    <property type="molecule type" value="Genomic_DNA"/>
</dbReference>
<dbReference type="GO" id="GO:0005680">
    <property type="term" value="C:anaphase-promoting complex"/>
    <property type="evidence" value="ECO:0007669"/>
    <property type="project" value="InterPro"/>
</dbReference>
<evidence type="ECO:0000313" key="9">
    <source>
        <dbReference type="EMBL" id="APB91646.1"/>
    </source>
</evidence>
<protein>
    <recommendedName>
        <fullName evidence="2">Anaphase-promoting complex subunit 5</fullName>
    </recommendedName>
</protein>
<keyword evidence="4" id="KW-0498">Mitosis</keyword>
<feature type="compositionally biased region" description="Basic and acidic residues" evidence="7">
    <location>
        <begin position="491"/>
        <end position="500"/>
    </location>
</feature>
<dbReference type="GO" id="GO:0031145">
    <property type="term" value="P:anaphase-promoting complex-dependent catabolic process"/>
    <property type="evidence" value="ECO:0007669"/>
    <property type="project" value="TreeGrafter"/>
</dbReference>
<organism evidence="9">
    <name type="scientific">Knoxdaviesia proteae</name>
    <dbReference type="NCBI Taxonomy" id="1215355"/>
    <lineage>
        <taxon>Eukaryota</taxon>
        <taxon>Fungi</taxon>
        <taxon>Dikarya</taxon>
        <taxon>Ascomycota</taxon>
        <taxon>Pezizomycotina</taxon>
        <taxon>Sordariomycetes</taxon>
        <taxon>Hypocreomycetidae</taxon>
        <taxon>Microascales</taxon>
        <taxon>Gondwanamycetaceae</taxon>
        <taxon>Knoxdaviesia</taxon>
    </lineage>
</organism>
<reference evidence="9" key="1">
    <citation type="journal article" date="2016" name="Fungal Genet. Biol.">
        <title>Genetic basis for high population diversity in Protea-associated Knoxdaviesia.</title>
        <authorList>
            <person name="Aylward J."/>
            <person name="Steenkamp E.T."/>
            <person name="Dreyer L.L."/>
            <person name="Roets F."/>
            <person name="Wingfield M.J."/>
            <person name="Wingfield B.D."/>
        </authorList>
    </citation>
    <scope>NUCLEOTIDE SEQUENCE</scope>
    <source>
        <strain evidence="9">CMW40880</strain>
    </source>
</reference>
<proteinExistence type="inferred from homology"/>
<evidence type="ECO:0000256" key="7">
    <source>
        <dbReference type="SAM" id="MobiDB-lite"/>
    </source>
</evidence>
<dbReference type="AlphaFoldDB" id="A0A1J0CYF6"/>
<sequence length="644" mass="71009">MAAKTLNPARIALLILVDLYSKDRVVPEAVHPFLAFIVFHISHLPQSPPAPKNAGRPRSSSAIRPPGHQKSASQSSITSGGNVPMADGPGETSGGVAGKPALEPVVNPTAEELAPSGEAMDFLESLAPLEKLLRQYPARNWLPGRSLWDFFVDSLWVLDTNDALHEYFYRMLALVMPTREEIHDLSNHGQPVPNVDEVFMISRGTIIGGFVRRVCIEYLRLDFHVALGIWKAFVRYRQPTQSNLRRYDNMVGVDLRFDKILIDSVMAREWEIAEANALARVMYRRTVASDAGEQSKPMASLKTLEALIQFQIRKMQKYGSLIPGLLKNKLKGLLDTNNKNPTIKFYQYFLESWYSGDYTVAFDNIYQYFDYSMKNSERKFYQYALLNLALLHCDFGSATDAVATMLEAVQTARENRDTLCLNYCLVWIYNFSSVHPEHAAALAESSLLGTDGETLTSMRTKSRQTKMYAQWAGALTIEARLALSNGGSGRDGSKHRSKLLEDDDIGNGTSTVDESDLGVDIDSLYPVFDKSSGPHILRGSYSDCYTDAEIVGGLFGDAVDMISPNPASHEARTSSESDDDDEISPSKSPDAKSNTLPATSTSSHRFGYSVDGGDLGSSGISAHLWQDPGGGGEAPGAEWSWSQK</sequence>
<dbReference type="InterPro" id="IPR037679">
    <property type="entry name" value="Apc5"/>
</dbReference>
<dbReference type="PANTHER" id="PTHR12830:SF9">
    <property type="entry name" value="ANAPHASE-PROMOTING COMPLEX SUBUNIT 5"/>
    <property type="match status" value="1"/>
</dbReference>
<evidence type="ECO:0000256" key="6">
    <source>
        <dbReference type="ARBA" id="ARBA00023306"/>
    </source>
</evidence>
<dbReference type="Pfam" id="PF12862">
    <property type="entry name" value="ANAPC5"/>
    <property type="match status" value="1"/>
</dbReference>
<evidence type="ECO:0000256" key="4">
    <source>
        <dbReference type="ARBA" id="ARBA00022776"/>
    </source>
</evidence>
<keyword evidence="3" id="KW-0132">Cell division</keyword>
<evidence type="ECO:0000256" key="1">
    <source>
        <dbReference type="ARBA" id="ARBA00007450"/>
    </source>
</evidence>
<dbReference type="InterPro" id="IPR026000">
    <property type="entry name" value="Apc5_dom"/>
</dbReference>
<feature type="region of interest" description="Disordered" evidence="7">
    <location>
        <begin position="47"/>
        <end position="102"/>
    </location>
</feature>
<name>A0A1J0CYF6_9PEZI</name>
<feature type="compositionally biased region" description="Polar residues" evidence="7">
    <location>
        <begin position="591"/>
        <end position="604"/>
    </location>
</feature>
<feature type="region of interest" description="Disordered" evidence="7">
    <location>
        <begin position="485"/>
        <end position="513"/>
    </location>
</feature>
<dbReference type="GO" id="GO:0051301">
    <property type="term" value="P:cell division"/>
    <property type="evidence" value="ECO:0007669"/>
    <property type="project" value="UniProtKB-KW"/>
</dbReference>
<dbReference type="GO" id="GO:0070979">
    <property type="term" value="P:protein K11-linked ubiquitination"/>
    <property type="evidence" value="ECO:0007669"/>
    <property type="project" value="TreeGrafter"/>
</dbReference>
<evidence type="ECO:0000256" key="5">
    <source>
        <dbReference type="ARBA" id="ARBA00022786"/>
    </source>
</evidence>
<keyword evidence="5" id="KW-0833">Ubl conjugation pathway</keyword>
<evidence type="ECO:0000256" key="2">
    <source>
        <dbReference type="ARBA" id="ARBA00016066"/>
    </source>
</evidence>
<evidence type="ECO:0000259" key="8">
    <source>
        <dbReference type="Pfam" id="PF12862"/>
    </source>
</evidence>
<feature type="region of interest" description="Disordered" evidence="7">
    <location>
        <begin position="561"/>
        <end position="644"/>
    </location>
</feature>
<feature type="domain" description="Anaphase-promoting complex subunit 5" evidence="8">
    <location>
        <begin position="346"/>
        <end position="433"/>
    </location>
</feature>
<dbReference type="GO" id="GO:0045842">
    <property type="term" value="P:positive regulation of mitotic metaphase/anaphase transition"/>
    <property type="evidence" value="ECO:0007669"/>
    <property type="project" value="TreeGrafter"/>
</dbReference>
<gene>
    <name evidence="9" type="primary">APC5</name>
</gene>
<dbReference type="PANTHER" id="PTHR12830">
    <property type="entry name" value="ANAPHASE-PROMOTING COMPLEX SUBUNIT 5"/>
    <property type="match status" value="1"/>
</dbReference>
<evidence type="ECO:0000256" key="3">
    <source>
        <dbReference type="ARBA" id="ARBA00022618"/>
    </source>
</evidence>